<protein>
    <recommendedName>
        <fullName evidence="6">HMG box domain-containing protein</fullName>
    </recommendedName>
</protein>
<feature type="compositionally biased region" description="Polar residues" evidence="5">
    <location>
        <begin position="298"/>
        <end position="309"/>
    </location>
</feature>
<dbReference type="InterPro" id="IPR051365">
    <property type="entry name" value="TOX_HMG-box_domain"/>
</dbReference>
<feature type="compositionally biased region" description="Basic residues" evidence="5">
    <location>
        <begin position="311"/>
        <end position="322"/>
    </location>
</feature>
<feature type="compositionally biased region" description="Basic and acidic residues" evidence="5">
    <location>
        <begin position="176"/>
        <end position="187"/>
    </location>
</feature>
<evidence type="ECO:0000313" key="7">
    <source>
        <dbReference type="Ensembl" id="ENSPMAP00000004035.1"/>
    </source>
</evidence>
<feature type="compositionally biased region" description="Basic residues" evidence="5">
    <location>
        <begin position="193"/>
        <end position="204"/>
    </location>
</feature>
<dbReference type="SMART" id="SM00398">
    <property type="entry name" value="HMG"/>
    <property type="match status" value="1"/>
</dbReference>
<dbReference type="GO" id="GO:0006357">
    <property type="term" value="P:regulation of transcription by RNA polymerase II"/>
    <property type="evidence" value="ECO:0007669"/>
    <property type="project" value="TreeGrafter"/>
</dbReference>
<dbReference type="AlphaFoldDB" id="S4RFQ3"/>
<dbReference type="InterPro" id="IPR009071">
    <property type="entry name" value="HMG_box_dom"/>
</dbReference>
<organism evidence="7">
    <name type="scientific">Petromyzon marinus</name>
    <name type="common">Sea lamprey</name>
    <dbReference type="NCBI Taxonomy" id="7757"/>
    <lineage>
        <taxon>Eukaryota</taxon>
        <taxon>Metazoa</taxon>
        <taxon>Chordata</taxon>
        <taxon>Craniata</taxon>
        <taxon>Vertebrata</taxon>
        <taxon>Cyclostomata</taxon>
        <taxon>Hyperoartia</taxon>
        <taxon>Petromyzontiformes</taxon>
        <taxon>Petromyzontidae</taxon>
        <taxon>Petromyzon</taxon>
    </lineage>
</organism>
<dbReference type="STRING" id="7757.ENSPMAP00000004035"/>
<accession>S4RFQ3</accession>
<reference evidence="7" key="1">
    <citation type="submission" date="2025-08" db="UniProtKB">
        <authorList>
            <consortium name="Ensembl"/>
        </authorList>
    </citation>
    <scope>IDENTIFICATION</scope>
</reference>
<dbReference type="GeneTree" id="ENSGT00940000158043"/>
<evidence type="ECO:0000256" key="4">
    <source>
        <dbReference type="PROSITE-ProRule" id="PRU00267"/>
    </source>
</evidence>
<evidence type="ECO:0000256" key="3">
    <source>
        <dbReference type="ARBA" id="ARBA00023242"/>
    </source>
</evidence>
<dbReference type="CDD" id="cd21995">
    <property type="entry name" value="HMG-box_TOX-like"/>
    <property type="match status" value="1"/>
</dbReference>
<dbReference type="GO" id="GO:0005634">
    <property type="term" value="C:nucleus"/>
    <property type="evidence" value="ECO:0007669"/>
    <property type="project" value="UniProtKB-SubCell"/>
</dbReference>
<evidence type="ECO:0000256" key="2">
    <source>
        <dbReference type="ARBA" id="ARBA00023125"/>
    </source>
</evidence>
<dbReference type="PANTHER" id="PTHR45781:SF1">
    <property type="entry name" value="HMG BOX DOMAIN-CONTAINING PROTEIN"/>
    <property type="match status" value="1"/>
</dbReference>
<evidence type="ECO:0000259" key="6">
    <source>
        <dbReference type="PROSITE" id="PS50118"/>
    </source>
</evidence>
<dbReference type="PROSITE" id="PS50118">
    <property type="entry name" value="HMG_BOX_2"/>
    <property type="match status" value="1"/>
</dbReference>
<dbReference type="GO" id="GO:0031490">
    <property type="term" value="F:chromatin DNA binding"/>
    <property type="evidence" value="ECO:0007669"/>
    <property type="project" value="TreeGrafter"/>
</dbReference>
<feature type="compositionally biased region" description="Low complexity" evidence="5">
    <location>
        <begin position="451"/>
        <end position="463"/>
    </location>
</feature>
<name>S4RFQ3_PETMA</name>
<dbReference type="Gene3D" id="1.10.30.10">
    <property type="entry name" value="High mobility group box domain"/>
    <property type="match status" value="1"/>
</dbReference>
<feature type="region of interest" description="Disordered" evidence="5">
    <location>
        <begin position="290"/>
        <end position="471"/>
    </location>
</feature>
<feature type="DNA-binding region" description="HMG box" evidence="4">
    <location>
        <begin position="209"/>
        <end position="277"/>
    </location>
</feature>
<feature type="region of interest" description="Disordered" evidence="5">
    <location>
        <begin position="143"/>
        <end position="212"/>
    </location>
</feature>
<keyword evidence="2 4" id="KW-0238">DNA-binding</keyword>
<proteinExistence type="predicted"/>
<feature type="compositionally biased region" description="Low complexity" evidence="5">
    <location>
        <begin position="157"/>
        <end position="169"/>
    </location>
</feature>
<reference evidence="7" key="2">
    <citation type="submission" date="2025-09" db="UniProtKB">
        <authorList>
            <consortium name="Ensembl"/>
        </authorList>
    </citation>
    <scope>IDENTIFICATION</scope>
</reference>
<keyword evidence="3 4" id="KW-0539">Nucleus</keyword>
<dbReference type="FunFam" id="1.10.30.10:FF:000005">
    <property type="entry name" value="TOX high mobility group box family member 3"/>
    <property type="match status" value="1"/>
</dbReference>
<feature type="domain" description="HMG box" evidence="6">
    <location>
        <begin position="209"/>
        <end position="277"/>
    </location>
</feature>
<comment type="subcellular location">
    <subcellularLocation>
        <location evidence="1">Nucleus</location>
    </subcellularLocation>
</comment>
<dbReference type="InterPro" id="IPR036910">
    <property type="entry name" value="HMG_box_dom_sf"/>
</dbReference>
<dbReference type="PANTHER" id="PTHR45781">
    <property type="entry name" value="AGAP000281-PA"/>
    <property type="match status" value="1"/>
</dbReference>
<evidence type="ECO:0000256" key="1">
    <source>
        <dbReference type="ARBA" id="ARBA00004123"/>
    </source>
</evidence>
<dbReference type="Ensembl" id="ENSPMAT00000004052.1">
    <property type="protein sequence ID" value="ENSPMAP00000004035.1"/>
    <property type="gene ID" value="ENSPMAG00000003679.1"/>
</dbReference>
<evidence type="ECO:0000256" key="5">
    <source>
        <dbReference type="SAM" id="MobiDB-lite"/>
    </source>
</evidence>
<feature type="compositionally biased region" description="Low complexity" evidence="5">
    <location>
        <begin position="389"/>
        <end position="413"/>
    </location>
</feature>
<dbReference type="HOGENOM" id="CLU_030650_0_0_1"/>
<dbReference type="OMA" id="LNTHETI"/>
<dbReference type="SUPFAM" id="SSF47095">
    <property type="entry name" value="HMG-box"/>
    <property type="match status" value="1"/>
</dbReference>
<sequence length="593" mass="64052">QTFHTPSLGDEEFEIPPINPLNEMDPSGLILDDSVVRYHGLEDTIPPQGGQYVPHFPPQNLDLPAITVSRGMMGGHMNGMLSLQMRPTIHFHLNVPTNTTIPMGGLGQPGSMLPPHGQLTTINQSHLGLGAIGAGGGGGGGGGGMAGLPYGSPSPPGSKSATPSPTSSANDEEADDAARNGGEKRPAPDSVLKKPKMPKKKKKKDPNEPQKPVSAYALFFRDTQAAIKGQNPSATFGEVSKIVASMWDGLGEEQKQAYKRRTEAAKKEYLKQLAAYRARKSVLNTHETIAGDRFPKNGSPTPTQATPSLHVSRRAAYRRSTCRRPSQCHNNLRAWPPSCSPSPGPSHHHHHSPHGMPTQMMTPGQAMVPPHGMPMQRLHPAQGPPMGMPTPQQQQQQHMQHAAAQQALMGQPQEPQPPHSQPQGQPQPPQPQGQHMMVFGQQPPPGPPQHHPMGGQQQQPQPQLHCEPIGPDQQSIQTTLEPRHKFVFSSPVNIVNNLENKHTLTTTPPPLACMLFIDLLSYSKPGARDDVEECEGQPPPHRSCVRAGCPNPPAPSADWDSSYCSSECVVHHCRDVFMAWVAGRNQSNAAPVK</sequence>
<dbReference type="Pfam" id="PF00505">
    <property type="entry name" value="HMG_box"/>
    <property type="match status" value="1"/>
</dbReference>
<feature type="compositionally biased region" description="Pro residues" evidence="5">
    <location>
        <begin position="414"/>
        <end position="431"/>
    </location>
</feature>